<dbReference type="PANTHER" id="PTHR11557">
    <property type="entry name" value="PORPHOBILINOGEN DEAMINASE"/>
    <property type="match status" value="1"/>
</dbReference>
<dbReference type="GO" id="GO:0006783">
    <property type="term" value="P:heme biosynthetic process"/>
    <property type="evidence" value="ECO:0007669"/>
    <property type="project" value="TreeGrafter"/>
</dbReference>
<dbReference type="FunFam" id="3.40.190.10:FF:000005">
    <property type="entry name" value="Porphobilinogen deaminase"/>
    <property type="match status" value="1"/>
</dbReference>
<evidence type="ECO:0000256" key="2">
    <source>
        <dbReference type="ARBA" id="ARBA00004735"/>
    </source>
</evidence>
<evidence type="ECO:0000313" key="10">
    <source>
        <dbReference type="EMBL" id="CAI8051762.1"/>
    </source>
</evidence>
<dbReference type="HAMAP" id="MF_00260">
    <property type="entry name" value="Porphobil_deam"/>
    <property type="match status" value="1"/>
</dbReference>
<dbReference type="AlphaFoldDB" id="A0AA35XI78"/>
<evidence type="ECO:0000256" key="1">
    <source>
        <dbReference type="ARBA" id="ARBA00001916"/>
    </source>
</evidence>
<organism evidence="10 11">
    <name type="scientific">Geodia barretti</name>
    <name type="common">Barrett's horny sponge</name>
    <dbReference type="NCBI Taxonomy" id="519541"/>
    <lineage>
        <taxon>Eukaryota</taxon>
        <taxon>Metazoa</taxon>
        <taxon>Porifera</taxon>
        <taxon>Demospongiae</taxon>
        <taxon>Heteroscleromorpha</taxon>
        <taxon>Tetractinellida</taxon>
        <taxon>Astrophorina</taxon>
        <taxon>Geodiidae</taxon>
        <taxon>Geodia</taxon>
    </lineage>
</organism>
<feature type="domain" description="Porphobilinogen deaminase N-terminal" evidence="8">
    <location>
        <begin position="1"/>
        <end position="198"/>
    </location>
</feature>
<comment type="caution">
    <text evidence="10">The sequence shown here is derived from an EMBL/GenBank/DDBJ whole genome shotgun (WGS) entry which is preliminary data.</text>
</comment>
<evidence type="ECO:0000259" key="8">
    <source>
        <dbReference type="Pfam" id="PF01379"/>
    </source>
</evidence>
<dbReference type="Pfam" id="PF03900">
    <property type="entry name" value="Porphobil_deamC"/>
    <property type="match status" value="1"/>
</dbReference>
<dbReference type="Gene3D" id="3.40.190.10">
    <property type="entry name" value="Periplasmic binding protein-like II"/>
    <property type="match status" value="2"/>
</dbReference>
<keyword evidence="11" id="KW-1185">Reference proteome</keyword>
<dbReference type="SUPFAM" id="SSF54782">
    <property type="entry name" value="Porphobilinogen deaminase (hydroxymethylbilane synthase), C-terminal domain"/>
    <property type="match status" value="1"/>
</dbReference>
<evidence type="ECO:0000313" key="11">
    <source>
        <dbReference type="Proteomes" id="UP001174909"/>
    </source>
</evidence>
<dbReference type="PIRSF" id="PIRSF001438">
    <property type="entry name" value="4pyrrol_synth_OHMeBilane_synth"/>
    <property type="match status" value="1"/>
</dbReference>
<protein>
    <recommendedName>
        <fullName evidence="4">hydroxymethylbilane synthase</fullName>
        <ecNumber evidence="4">2.5.1.61</ecNumber>
    </recommendedName>
    <alternativeName>
        <fullName evidence="7">Hydroxymethylbilane synthase</fullName>
    </alternativeName>
</protein>
<evidence type="ECO:0000256" key="3">
    <source>
        <dbReference type="ARBA" id="ARBA00005638"/>
    </source>
</evidence>
<dbReference type="InterPro" id="IPR000860">
    <property type="entry name" value="HemC"/>
</dbReference>
<dbReference type="GO" id="GO:0005737">
    <property type="term" value="C:cytoplasm"/>
    <property type="evidence" value="ECO:0007669"/>
    <property type="project" value="TreeGrafter"/>
</dbReference>
<feature type="domain" description="Porphobilinogen deaminase C-terminal" evidence="9">
    <location>
        <begin position="211"/>
        <end position="271"/>
    </location>
</feature>
<dbReference type="SUPFAM" id="SSF53850">
    <property type="entry name" value="Periplasmic binding protein-like II"/>
    <property type="match status" value="1"/>
</dbReference>
<dbReference type="EMBL" id="CASHTH010003957">
    <property type="protein sequence ID" value="CAI8051762.1"/>
    <property type="molecule type" value="Genomic_DNA"/>
</dbReference>
<dbReference type="GO" id="GO:0004418">
    <property type="term" value="F:hydroxymethylbilane synthase activity"/>
    <property type="evidence" value="ECO:0007669"/>
    <property type="project" value="UniProtKB-EC"/>
</dbReference>
<evidence type="ECO:0000259" key="9">
    <source>
        <dbReference type="Pfam" id="PF03900"/>
    </source>
</evidence>
<keyword evidence="6" id="KW-0627">Porphyrin biosynthesis</keyword>
<dbReference type="EC" id="2.5.1.61" evidence="4"/>
<dbReference type="PRINTS" id="PR00151">
    <property type="entry name" value="PORPHBDMNASE"/>
</dbReference>
<dbReference type="Gene3D" id="3.30.160.40">
    <property type="entry name" value="Porphobilinogen deaminase, C-terminal domain"/>
    <property type="match status" value="1"/>
</dbReference>
<dbReference type="NCBIfam" id="TIGR00212">
    <property type="entry name" value="hemC"/>
    <property type="match status" value="1"/>
</dbReference>
<sequence length="303" mass="32763">MALIQDEEAIAQLKTHHPGLEFEVVVVRTSGDANQTSPLAGMGLGVFVSELEERLLSGDLDMAVHSLKDMPTKLPAGLTLGAIPERRDPRDVLVNRWNCPLDQLPEGARIGTSSPRRAAQLRRYAPNVEVVPIRGNVETRLRKAEGDEADGAVLAAAGLARLGMEDRVADYLSPQRFVPPPGQGALAVEVREDDRRMLDILKSIEHPATRYEVTAERAFLETLGGGCSIPVGAYARCMGHELLMTIFLSNPEGSRVFTAKVDGLKHDPKQLAGDAYLAVAERGGADLLQDTRQPQGPPATENL</sequence>
<dbReference type="InterPro" id="IPR022419">
    <property type="entry name" value="Porphobilin_deaminase_cofac_BS"/>
</dbReference>
<dbReference type="PANTHER" id="PTHR11557:SF0">
    <property type="entry name" value="PORPHOBILINOGEN DEAMINASE"/>
    <property type="match status" value="1"/>
</dbReference>
<evidence type="ECO:0000256" key="5">
    <source>
        <dbReference type="ARBA" id="ARBA00022679"/>
    </source>
</evidence>
<proteinExistence type="inferred from homology"/>
<dbReference type="PROSITE" id="PS00533">
    <property type="entry name" value="PORPHOBILINOGEN_DEAM"/>
    <property type="match status" value="1"/>
</dbReference>
<keyword evidence="5" id="KW-0808">Transferase</keyword>
<comment type="pathway">
    <text evidence="2">Porphyrin-containing compound metabolism; protoporphyrin-IX biosynthesis; coproporphyrinogen-III from 5-aminolevulinate: step 2/4.</text>
</comment>
<dbReference type="Proteomes" id="UP001174909">
    <property type="component" value="Unassembled WGS sequence"/>
</dbReference>
<comment type="similarity">
    <text evidence="3">Belongs to the HMBS family.</text>
</comment>
<evidence type="ECO:0000256" key="7">
    <source>
        <dbReference type="ARBA" id="ARBA00033064"/>
    </source>
</evidence>
<accession>A0AA35XI78</accession>
<dbReference type="Pfam" id="PF01379">
    <property type="entry name" value="Porphobil_deam"/>
    <property type="match status" value="1"/>
</dbReference>
<comment type="cofactor">
    <cofactor evidence="1">
        <name>dipyrromethane</name>
        <dbReference type="ChEBI" id="CHEBI:60342"/>
    </cofactor>
</comment>
<evidence type="ECO:0000256" key="6">
    <source>
        <dbReference type="ARBA" id="ARBA00023244"/>
    </source>
</evidence>
<gene>
    <name evidence="10" type="ORF">GBAR_LOCUS28329</name>
</gene>
<dbReference type="InterPro" id="IPR022418">
    <property type="entry name" value="Porphobilinogen_deaminase_C"/>
</dbReference>
<reference evidence="10" key="1">
    <citation type="submission" date="2023-03" db="EMBL/GenBank/DDBJ databases">
        <authorList>
            <person name="Steffen K."/>
            <person name="Cardenas P."/>
        </authorList>
    </citation>
    <scope>NUCLEOTIDE SEQUENCE</scope>
</reference>
<name>A0AA35XI78_GEOBA</name>
<dbReference type="InterPro" id="IPR022417">
    <property type="entry name" value="Porphobilin_deaminase_N"/>
</dbReference>
<evidence type="ECO:0000256" key="4">
    <source>
        <dbReference type="ARBA" id="ARBA00012655"/>
    </source>
</evidence>
<dbReference type="InterPro" id="IPR036803">
    <property type="entry name" value="Porphobilinogen_deaminase_C_sf"/>
</dbReference>